<reference evidence="3" key="1">
    <citation type="submission" date="2016-02" db="EMBL/GenBank/DDBJ databases">
        <authorList>
            <person name="Schultz-Johansen M."/>
            <person name="Glaring M.A."/>
            <person name="Bech P.K."/>
            <person name="Stougaard P."/>
        </authorList>
    </citation>
    <scope>NUCLEOTIDE SEQUENCE [LARGE SCALE GENOMIC DNA]</scope>
    <source>
        <strain evidence="3">S66</strain>
    </source>
</reference>
<sequence>MILHRITQHVKDQNWFAVALDFVIVVVGILIAFQITNWGDTKAERKRETQILQQIATDLLSDLDDYSSSIEGTLTKIATATYLVEQARKTAPLHLTDGVEIGNMTYQDYIDSHIQLRKKSFVERVEELSNEFWSFSILVANAQPSTTAFDSIVSAGELGILRDKTLVQNLQEYRHITAALQKAQDVTLRPARNNAIEIGQQYGLSVFGGVEKETLLKLVSTSPELAATIQNQLGWAKGHFVMISAAQKNAKALLEKINETLGSPPNQEANR</sequence>
<keyword evidence="1" id="KW-1133">Transmembrane helix</keyword>
<evidence type="ECO:0000256" key="1">
    <source>
        <dbReference type="SAM" id="Phobius"/>
    </source>
</evidence>
<organism evidence="2 3">
    <name type="scientific">Paraglaciecola hydrolytica</name>
    <dbReference type="NCBI Taxonomy" id="1799789"/>
    <lineage>
        <taxon>Bacteria</taxon>
        <taxon>Pseudomonadati</taxon>
        <taxon>Pseudomonadota</taxon>
        <taxon>Gammaproteobacteria</taxon>
        <taxon>Alteromonadales</taxon>
        <taxon>Alteromonadaceae</taxon>
        <taxon>Paraglaciecola</taxon>
    </lineage>
</organism>
<dbReference type="Proteomes" id="UP000070299">
    <property type="component" value="Unassembled WGS sequence"/>
</dbReference>
<dbReference type="STRING" id="1799789.AX660_02680"/>
<protein>
    <submittedName>
        <fullName evidence="2">Uncharacterized protein</fullName>
    </submittedName>
</protein>
<proteinExistence type="predicted"/>
<keyword evidence="1" id="KW-0472">Membrane</keyword>
<keyword evidence="1" id="KW-0812">Transmembrane</keyword>
<comment type="caution">
    <text evidence="2">The sequence shown here is derived from an EMBL/GenBank/DDBJ whole genome shotgun (WGS) entry which is preliminary data.</text>
</comment>
<evidence type="ECO:0000313" key="3">
    <source>
        <dbReference type="Proteomes" id="UP000070299"/>
    </source>
</evidence>
<accession>A0A148KKW3</accession>
<feature type="transmembrane region" description="Helical" evidence="1">
    <location>
        <begin position="15"/>
        <end position="36"/>
    </location>
</feature>
<dbReference type="AlphaFoldDB" id="A0A148KKW3"/>
<keyword evidence="3" id="KW-1185">Reference proteome</keyword>
<dbReference type="EMBL" id="LSNE01000019">
    <property type="protein sequence ID" value="KXI26920.1"/>
    <property type="molecule type" value="Genomic_DNA"/>
</dbReference>
<name>A0A148KKW3_9ALTE</name>
<gene>
    <name evidence="2" type="ORF">AX660_02680</name>
</gene>
<dbReference type="RefSeq" id="WP_068382041.1">
    <property type="nucleotide sequence ID" value="NZ_LSNE01000019.1"/>
</dbReference>
<dbReference type="OrthoDB" id="6388784at2"/>
<evidence type="ECO:0000313" key="2">
    <source>
        <dbReference type="EMBL" id="KXI26920.1"/>
    </source>
</evidence>